<dbReference type="EMBL" id="CP001958">
    <property type="protein sequence ID" value="ADG97286.1"/>
    <property type="molecule type" value="Genomic_DNA"/>
</dbReference>
<evidence type="ECO:0000313" key="2">
    <source>
        <dbReference type="EMBL" id="ADG97286.1"/>
    </source>
</evidence>
<accession>D6ZE06</accession>
<dbReference type="AlphaFoldDB" id="D6ZE06"/>
<proteinExistence type="predicted"/>
<keyword evidence="3" id="KW-1185">Reference proteome</keyword>
<dbReference type="KEGG" id="srt:Srot_0807"/>
<gene>
    <name evidence="2" type="ordered locus">Srot_0807</name>
</gene>
<dbReference type="RefSeq" id="WP_013137742.1">
    <property type="nucleotide sequence ID" value="NC_014168.1"/>
</dbReference>
<name>D6ZE06_SEGRD</name>
<evidence type="ECO:0000256" key="1">
    <source>
        <dbReference type="SAM" id="MobiDB-lite"/>
    </source>
</evidence>
<feature type="region of interest" description="Disordered" evidence="1">
    <location>
        <begin position="1"/>
        <end position="50"/>
    </location>
</feature>
<dbReference type="STRING" id="640132.Srot_0807"/>
<dbReference type="Proteomes" id="UP000002247">
    <property type="component" value="Chromosome"/>
</dbReference>
<dbReference type="HOGENOM" id="CLU_3122525_0_0_11"/>
<protein>
    <submittedName>
        <fullName evidence="2">Uncharacterized protein</fullName>
    </submittedName>
</protein>
<evidence type="ECO:0000313" key="3">
    <source>
        <dbReference type="Proteomes" id="UP000002247"/>
    </source>
</evidence>
<sequence length="50" mass="5750">MNGPERDEDKDEADWPSVRAGLNRRSEAASRLPRLRCGRSDPWLARRSGR</sequence>
<reference evidence="2 3" key="1">
    <citation type="journal article" date="2010" name="Stand. Genomic Sci.">
        <title>Complete genome sequence of Segniliparus rotundus type strain (CDC 1076).</title>
        <authorList>
            <person name="Sikorski J."/>
            <person name="Lapidus A."/>
            <person name="Copeland A."/>
            <person name="Misra M."/>
            <person name="Glavina Del Rio T."/>
            <person name="Nolan M."/>
            <person name="Lucas S."/>
            <person name="Chen F."/>
            <person name="Tice H."/>
            <person name="Cheng J.F."/>
            <person name="Jando M."/>
            <person name="Schneider S."/>
            <person name="Bruce D."/>
            <person name="Goodwin L."/>
            <person name="Pitluck S."/>
            <person name="Liolios K."/>
            <person name="Mikhailova N."/>
            <person name="Pati A."/>
            <person name="Ivanova N."/>
            <person name="Mavromatis K."/>
            <person name="Chen A."/>
            <person name="Palaniappan K."/>
            <person name="Chertkov O."/>
            <person name="Land M."/>
            <person name="Hauser L."/>
            <person name="Chang Y.J."/>
            <person name="Jeffries C.D."/>
            <person name="Brettin T."/>
            <person name="Detter J.C."/>
            <person name="Han C."/>
            <person name="Rohde M."/>
            <person name="Goker M."/>
            <person name="Bristow J."/>
            <person name="Eisen J.A."/>
            <person name="Markowitz V."/>
            <person name="Hugenholtz P."/>
            <person name="Kyrpides N.C."/>
            <person name="Klenk H.P."/>
        </authorList>
    </citation>
    <scope>NUCLEOTIDE SEQUENCE [LARGE SCALE GENOMIC DNA]</scope>
    <source>
        <strain evidence="3">ATCC BAA-972 / CDC 1076 / CIP 108378 / DSM 44985 / JCM 13578</strain>
    </source>
</reference>
<organism evidence="2 3">
    <name type="scientific">Segniliparus rotundus (strain ATCC BAA-972 / CDC 1076 / CIP 108378 / DSM 44985 / JCM 13578)</name>
    <dbReference type="NCBI Taxonomy" id="640132"/>
    <lineage>
        <taxon>Bacteria</taxon>
        <taxon>Bacillati</taxon>
        <taxon>Actinomycetota</taxon>
        <taxon>Actinomycetes</taxon>
        <taxon>Mycobacteriales</taxon>
        <taxon>Segniliparaceae</taxon>
        <taxon>Segniliparus</taxon>
    </lineage>
</organism>